<sequence>MAGSVSSSFSVPSCVPQNLIKGRHSKRSAFCRIPSLAPRKTVSNLLALDSINTEIFSVNWSHHRCLTATSMQLGEILLIVWM</sequence>
<dbReference type="Proteomes" id="UP001054252">
    <property type="component" value="Unassembled WGS sequence"/>
</dbReference>
<dbReference type="AlphaFoldDB" id="A0AAV5K4J7"/>
<dbReference type="EMBL" id="BPVZ01000050">
    <property type="protein sequence ID" value="GKV18554.1"/>
    <property type="molecule type" value="Genomic_DNA"/>
</dbReference>
<name>A0AAV5K4J7_9ROSI</name>
<accession>A0AAV5K4J7</accession>
<proteinExistence type="predicted"/>
<evidence type="ECO:0000313" key="2">
    <source>
        <dbReference type="Proteomes" id="UP001054252"/>
    </source>
</evidence>
<reference evidence="1 2" key="1">
    <citation type="journal article" date="2021" name="Commun. Biol.">
        <title>The genome of Shorea leprosula (Dipterocarpaceae) highlights the ecological relevance of drought in aseasonal tropical rainforests.</title>
        <authorList>
            <person name="Ng K.K.S."/>
            <person name="Kobayashi M.J."/>
            <person name="Fawcett J.A."/>
            <person name="Hatakeyama M."/>
            <person name="Paape T."/>
            <person name="Ng C.H."/>
            <person name="Ang C.C."/>
            <person name="Tnah L.H."/>
            <person name="Lee C.T."/>
            <person name="Nishiyama T."/>
            <person name="Sese J."/>
            <person name="O'Brien M.J."/>
            <person name="Copetti D."/>
            <person name="Mohd Noor M.I."/>
            <person name="Ong R.C."/>
            <person name="Putra M."/>
            <person name="Sireger I.Z."/>
            <person name="Indrioko S."/>
            <person name="Kosugi Y."/>
            <person name="Izuno A."/>
            <person name="Isagi Y."/>
            <person name="Lee S.L."/>
            <person name="Shimizu K.K."/>
        </authorList>
    </citation>
    <scope>NUCLEOTIDE SEQUENCE [LARGE SCALE GENOMIC DNA]</scope>
    <source>
        <strain evidence="1">214</strain>
    </source>
</reference>
<comment type="caution">
    <text evidence="1">The sequence shown here is derived from an EMBL/GenBank/DDBJ whole genome shotgun (WGS) entry which is preliminary data.</text>
</comment>
<keyword evidence="2" id="KW-1185">Reference proteome</keyword>
<protein>
    <submittedName>
        <fullName evidence="1">Uncharacterized protein</fullName>
    </submittedName>
</protein>
<evidence type="ECO:0000313" key="1">
    <source>
        <dbReference type="EMBL" id="GKV18554.1"/>
    </source>
</evidence>
<gene>
    <name evidence="1" type="ORF">SLEP1_g28918</name>
</gene>
<organism evidence="1 2">
    <name type="scientific">Rubroshorea leprosula</name>
    <dbReference type="NCBI Taxonomy" id="152421"/>
    <lineage>
        <taxon>Eukaryota</taxon>
        <taxon>Viridiplantae</taxon>
        <taxon>Streptophyta</taxon>
        <taxon>Embryophyta</taxon>
        <taxon>Tracheophyta</taxon>
        <taxon>Spermatophyta</taxon>
        <taxon>Magnoliopsida</taxon>
        <taxon>eudicotyledons</taxon>
        <taxon>Gunneridae</taxon>
        <taxon>Pentapetalae</taxon>
        <taxon>rosids</taxon>
        <taxon>malvids</taxon>
        <taxon>Malvales</taxon>
        <taxon>Dipterocarpaceae</taxon>
        <taxon>Rubroshorea</taxon>
    </lineage>
</organism>